<dbReference type="InterPro" id="IPR006827">
    <property type="entry name" value="Lant_deHydtase_N"/>
</dbReference>
<name>A0AAC9RPT8_9STAP</name>
<reference evidence="2 3" key="1">
    <citation type="submission" date="2017-04" db="EMBL/GenBank/DDBJ databases">
        <authorList>
            <person name="Veseli I.A."/>
            <person name="Tang C."/>
            <person name="Pombert J.-F."/>
        </authorList>
    </citation>
    <scope>NUCLEOTIDE SEQUENCE [LARGE SCALE GENOMIC DNA]</scope>
    <source>
        <strain evidence="2 3">ATCC 700373</strain>
    </source>
</reference>
<proteinExistence type="predicted"/>
<accession>A0AAC9RPT8</accession>
<feature type="domain" description="Lantibiotic dehydratase N-terminal" evidence="1">
    <location>
        <begin position="42"/>
        <end position="295"/>
    </location>
</feature>
<dbReference type="EMBL" id="CP020773">
    <property type="protein sequence ID" value="ARJ51366.1"/>
    <property type="molecule type" value="Genomic_DNA"/>
</dbReference>
<evidence type="ECO:0000313" key="3">
    <source>
        <dbReference type="Proteomes" id="UP000242864"/>
    </source>
</evidence>
<dbReference type="KEGG" id="slz:B5P37_08600"/>
<protein>
    <recommendedName>
        <fullName evidence="1">Lantibiotic dehydratase N-terminal domain-containing protein</fullName>
    </recommendedName>
</protein>
<dbReference type="AlphaFoldDB" id="A0AAC9RPT8"/>
<evidence type="ECO:0000259" key="1">
    <source>
        <dbReference type="Pfam" id="PF04738"/>
    </source>
</evidence>
<sequence length="627" mass="74265">MKVYLKKFKKSDGKKGGLMYDLLNIVCIRMANNSRSTTNSYLEKQIFTSSRSLYEQIYSKNKGEMNYKAEHALRNYMKRSIYRATPYRLLSSFKFLDIKASNSMLKNYISINNNFKVYTNIDSLWLKNYISSLKINNLGHLLFKCNENVINITEIYIYNEWNSSKKILKTSNNIIITEILNFTKSPKSYKEISNHLNHLFASISKNVVECILIELLKTELLLTNLDQKIYYHNFQALDRFLKEESLNYNKHTHNIIIKNINKINTTVDKLDINIIKEIEKCLKSIAESSSYLNFDTESNINHFNIDMNRIKKDFNSFVKFIQKYASRKDYDKRYRADVLFLLDRFGDGIVKFTDFYSDYTQVRQKHLYMANNYDDIFLYLKKEISILSEISKLQRSQSIDLSHLKLNNFDENKKYSPSFHLSVNIFSKDGKTLKYNLSDYICKNGIAKSEGRLSYINKNIYSNLRYIDESIFKMNNLKTISINYFPKNPYFINIMKDFCESEYSFSMNSWAKNDEFDIENLYIKVIDGKIFLLEVKNSNIEIVSFNQYNVANALDLAPELVKDLLYWSDNYFADSYSLFYDLQSIRNNHIVFPEIKYENITLFPKSWILNLMIENKLKKNLLSKNYL</sequence>
<dbReference type="Proteomes" id="UP000242864">
    <property type="component" value="Chromosome"/>
</dbReference>
<evidence type="ECO:0000313" key="2">
    <source>
        <dbReference type="EMBL" id="ARJ51366.1"/>
    </source>
</evidence>
<dbReference type="Pfam" id="PF04738">
    <property type="entry name" value="Lant_dehydr_N"/>
    <property type="match status" value="1"/>
</dbReference>
<organism evidence="2 3">
    <name type="scientific">Staphylococcus lutrae</name>
    <dbReference type="NCBI Taxonomy" id="155085"/>
    <lineage>
        <taxon>Bacteria</taxon>
        <taxon>Bacillati</taxon>
        <taxon>Bacillota</taxon>
        <taxon>Bacilli</taxon>
        <taxon>Bacillales</taxon>
        <taxon>Staphylococcaceae</taxon>
        <taxon>Staphylococcus</taxon>
    </lineage>
</organism>
<keyword evidence="3" id="KW-1185">Reference proteome</keyword>
<gene>
    <name evidence="2" type="ORF">B5P37_08600</name>
</gene>